<protein>
    <recommendedName>
        <fullName evidence="4">DUF4194 domain-containing protein</fullName>
    </recommendedName>
</protein>
<feature type="compositionally biased region" description="Acidic residues" evidence="1">
    <location>
        <begin position="210"/>
        <end position="251"/>
    </location>
</feature>
<dbReference type="OrthoDB" id="5295172at2"/>
<dbReference type="RefSeq" id="WP_146397245.1">
    <property type="nucleotide sequence ID" value="NZ_SJPJ01000001.1"/>
</dbReference>
<dbReference type="InterPro" id="IPR025449">
    <property type="entry name" value="JetB"/>
</dbReference>
<accession>A0A5C5Z2D0</accession>
<organism evidence="2 3">
    <name type="scientific">Novipirellula herctigrandis</name>
    <dbReference type="NCBI Taxonomy" id="2527986"/>
    <lineage>
        <taxon>Bacteria</taxon>
        <taxon>Pseudomonadati</taxon>
        <taxon>Planctomycetota</taxon>
        <taxon>Planctomycetia</taxon>
        <taxon>Pirellulales</taxon>
        <taxon>Pirellulaceae</taxon>
        <taxon>Novipirellula</taxon>
    </lineage>
</organism>
<sequence length="251" mass="28328">MNDSPSDVTLPPDMLPPPVPWASAAVRLLQGIVYHDDAGNAWDCILSGATPLSDYFARIGLLLIVNEEDGFAYLRQIEPETLPPDYPSIPKLFRSVRLTFEASLLCVLLREELRRFEEEIHRDSRCVVLQSSLLKIWQTLVPGEEDDVRASRSLGGQLRKLEELKFVRQFEKEPASWEVRRILKARLPLQELERLRLDLEAELQRRGEGDEVTDDEEASDVEASDVEASDVEASDVEASDVEASDVEPSND</sequence>
<evidence type="ECO:0000313" key="2">
    <source>
        <dbReference type="EMBL" id="TWT81355.1"/>
    </source>
</evidence>
<comment type="caution">
    <text evidence="2">The sequence shown here is derived from an EMBL/GenBank/DDBJ whole genome shotgun (WGS) entry which is preliminary data.</text>
</comment>
<dbReference type="EMBL" id="SJPJ01000001">
    <property type="protein sequence ID" value="TWT81355.1"/>
    <property type="molecule type" value="Genomic_DNA"/>
</dbReference>
<dbReference type="AlphaFoldDB" id="A0A5C5Z2D0"/>
<name>A0A5C5Z2D0_9BACT</name>
<feature type="region of interest" description="Disordered" evidence="1">
    <location>
        <begin position="205"/>
        <end position="251"/>
    </location>
</feature>
<keyword evidence="3" id="KW-1185">Reference proteome</keyword>
<evidence type="ECO:0000256" key="1">
    <source>
        <dbReference type="SAM" id="MobiDB-lite"/>
    </source>
</evidence>
<proteinExistence type="predicted"/>
<evidence type="ECO:0000313" key="3">
    <source>
        <dbReference type="Proteomes" id="UP000315010"/>
    </source>
</evidence>
<evidence type="ECO:0008006" key="4">
    <source>
        <dbReference type="Google" id="ProtNLM"/>
    </source>
</evidence>
<dbReference type="Proteomes" id="UP000315010">
    <property type="component" value="Unassembled WGS sequence"/>
</dbReference>
<gene>
    <name evidence="2" type="ORF">CA13_28070</name>
</gene>
<reference evidence="2 3" key="1">
    <citation type="submission" date="2019-02" db="EMBL/GenBank/DDBJ databases">
        <title>Deep-cultivation of Planctomycetes and their phenomic and genomic characterization uncovers novel biology.</title>
        <authorList>
            <person name="Wiegand S."/>
            <person name="Jogler M."/>
            <person name="Boedeker C."/>
            <person name="Pinto D."/>
            <person name="Vollmers J."/>
            <person name="Rivas-Marin E."/>
            <person name="Kohn T."/>
            <person name="Peeters S.H."/>
            <person name="Heuer A."/>
            <person name="Rast P."/>
            <person name="Oberbeckmann S."/>
            <person name="Bunk B."/>
            <person name="Jeske O."/>
            <person name="Meyerdierks A."/>
            <person name="Storesund J.E."/>
            <person name="Kallscheuer N."/>
            <person name="Luecker S."/>
            <person name="Lage O.M."/>
            <person name="Pohl T."/>
            <person name="Merkel B.J."/>
            <person name="Hornburger P."/>
            <person name="Mueller R.-W."/>
            <person name="Bruemmer F."/>
            <person name="Labrenz M."/>
            <person name="Spormann A.M."/>
            <person name="Op Den Camp H."/>
            <person name="Overmann J."/>
            <person name="Amann R."/>
            <person name="Jetten M.S.M."/>
            <person name="Mascher T."/>
            <person name="Medema M.H."/>
            <person name="Devos D.P."/>
            <person name="Kaster A.-K."/>
            <person name="Ovreas L."/>
            <person name="Rohde M."/>
            <person name="Galperin M.Y."/>
            <person name="Jogler C."/>
        </authorList>
    </citation>
    <scope>NUCLEOTIDE SEQUENCE [LARGE SCALE GENOMIC DNA]</scope>
    <source>
        <strain evidence="2 3">CA13</strain>
    </source>
</reference>
<dbReference type="Pfam" id="PF13835">
    <property type="entry name" value="DUF4194"/>
    <property type="match status" value="1"/>
</dbReference>